<reference evidence="3" key="1">
    <citation type="submission" date="2021-02" db="EMBL/GenBank/DDBJ databases">
        <authorList>
            <person name="Nowell W R."/>
        </authorList>
    </citation>
    <scope>NUCLEOTIDE SEQUENCE</scope>
</reference>
<evidence type="ECO:0000313" key="3">
    <source>
        <dbReference type="EMBL" id="CAF4401333.1"/>
    </source>
</evidence>
<dbReference type="Pfam" id="PF03184">
    <property type="entry name" value="DDE_1"/>
    <property type="match status" value="1"/>
</dbReference>
<organism evidence="3 4">
    <name type="scientific">Rotaria socialis</name>
    <dbReference type="NCBI Taxonomy" id="392032"/>
    <lineage>
        <taxon>Eukaryota</taxon>
        <taxon>Metazoa</taxon>
        <taxon>Spiralia</taxon>
        <taxon>Gnathifera</taxon>
        <taxon>Rotifera</taxon>
        <taxon>Eurotatoria</taxon>
        <taxon>Bdelloidea</taxon>
        <taxon>Philodinida</taxon>
        <taxon>Philodinidae</taxon>
        <taxon>Rotaria</taxon>
    </lineage>
</organism>
<evidence type="ECO:0000313" key="4">
    <source>
        <dbReference type="Proteomes" id="UP000663862"/>
    </source>
</evidence>
<dbReference type="EMBL" id="CAJNYU010000833">
    <property type="protein sequence ID" value="CAF3392560.1"/>
    <property type="molecule type" value="Genomic_DNA"/>
</dbReference>
<proteinExistence type="predicted"/>
<dbReference type="InterPro" id="IPR004875">
    <property type="entry name" value="DDE_SF_endonuclease_dom"/>
</dbReference>
<feature type="domain" description="DDE-1" evidence="1">
    <location>
        <begin position="71"/>
        <end position="195"/>
    </location>
</feature>
<protein>
    <recommendedName>
        <fullName evidence="1">DDE-1 domain-containing protein</fullName>
    </recommendedName>
</protein>
<dbReference type="EMBL" id="CAJOBQ010000680">
    <property type="protein sequence ID" value="CAF4401333.1"/>
    <property type="molecule type" value="Genomic_DNA"/>
</dbReference>
<sequence>MRCHRLSLQNPKRNQKVSLSDTYPLINNFYDYIRRASQWAPSRGPMGASLPRDVCNIDESPLSYISNKRFATVILTIFGSDNTRVGPVLISKGKEQASSIEKLQYANGVKVYFTPKAVNNRITMDKYMEYWMPKVNDKNPKLFISDSSNTHFDHQSIRLLRKKQIVVAIIPKGCTMYIQALDVYVFSIFKKHYYDCSEEYIEKACGRLNVKLTASKSRVLCTRLTLIAWKRTLSSIDFSKSFREIGYTWADHVTPIKLHTLPGYMYDPSDCNLTCSIEENEIDFSISSKIAKKQLKLTDFR</sequence>
<evidence type="ECO:0000313" key="2">
    <source>
        <dbReference type="EMBL" id="CAF3392560.1"/>
    </source>
</evidence>
<evidence type="ECO:0000259" key="1">
    <source>
        <dbReference type="Pfam" id="PF03184"/>
    </source>
</evidence>
<comment type="caution">
    <text evidence="3">The sequence shown here is derived from an EMBL/GenBank/DDBJ whole genome shotgun (WGS) entry which is preliminary data.</text>
</comment>
<dbReference type="Proteomes" id="UP000663869">
    <property type="component" value="Unassembled WGS sequence"/>
</dbReference>
<dbReference type="AlphaFoldDB" id="A0A820PC32"/>
<dbReference type="Proteomes" id="UP000663862">
    <property type="component" value="Unassembled WGS sequence"/>
</dbReference>
<dbReference type="GO" id="GO:0003676">
    <property type="term" value="F:nucleic acid binding"/>
    <property type="evidence" value="ECO:0007669"/>
    <property type="project" value="InterPro"/>
</dbReference>
<gene>
    <name evidence="2" type="ORF">FME351_LOCUS8288</name>
    <name evidence="3" type="ORF">TSG867_LOCUS13014</name>
</gene>
<name>A0A820PC32_9BILA</name>
<accession>A0A820PC32</accession>